<proteinExistence type="predicted"/>
<dbReference type="GO" id="GO:0008168">
    <property type="term" value="F:methyltransferase activity"/>
    <property type="evidence" value="ECO:0007669"/>
    <property type="project" value="UniProtKB-KW"/>
</dbReference>
<dbReference type="GO" id="GO:0032259">
    <property type="term" value="P:methylation"/>
    <property type="evidence" value="ECO:0007669"/>
    <property type="project" value="UniProtKB-KW"/>
</dbReference>
<dbReference type="InterPro" id="IPR029063">
    <property type="entry name" value="SAM-dependent_MTases_sf"/>
</dbReference>
<accession>A0A1D6NX68</accession>
<reference evidence="1" key="1">
    <citation type="submission" date="2015-12" db="EMBL/GenBank/DDBJ databases">
        <title>Update maize B73 reference genome by single molecule sequencing technologies.</title>
        <authorList>
            <consortium name="Maize Genome Sequencing Project"/>
            <person name="Ware D."/>
        </authorList>
    </citation>
    <scope>NUCLEOTIDE SEQUENCE</scope>
    <source>
        <tissue evidence="1">Seedling</tissue>
    </source>
</reference>
<dbReference type="AlphaFoldDB" id="A0A1D6NX68"/>
<dbReference type="EMBL" id="CM000785">
    <property type="protein sequence ID" value="AQL02670.1"/>
    <property type="molecule type" value="Genomic_DNA"/>
</dbReference>
<keyword evidence="1" id="KW-0489">Methyltransferase</keyword>
<dbReference type="Gene3D" id="3.40.50.150">
    <property type="entry name" value="Vaccinia Virus protein VP39"/>
    <property type="match status" value="1"/>
</dbReference>
<keyword evidence="1" id="KW-0808">Transferase</keyword>
<evidence type="ECO:0000313" key="1">
    <source>
        <dbReference type="EMBL" id="AQL02670.1"/>
    </source>
</evidence>
<dbReference type="ExpressionAtlas" id="A0A1D6NX68">
    <property type="expression patterns" value="baseline and differential"/>
</dbReference>
<protein>
    <submittedName>
        <fullName evidence="1">Protein arginine N-methyltransferase 1.6</fullName>
    </submittedName>
</protein>
<sequence length="173" mass="18717">MPSCLLPGIAPRPPPAALRSLLLRRSRMASSGPARAFQLRLNPLTGDSEWLVVDEAETEAEVAAPAPTHHKQLLAATSYLDMLNDASRNRAYRLAIDATVTDPTSRVLDIGVLDKENSIVISTGPGKESRYWKQGVQLLSTPVQVNPANSVMHVEANFDADIGELTFKSTTLS</sequence>
<dbReference type="Gene3D" id="2.70.160.11">
    <property type="entry name" value="Hnrnp arginine n-methyltransferase1"/>
    <property type="match status" value="1"/>
</dbReference>
<gene>
    <name evidence="1" type="ORF">ZEAMMB73_Zm00001d045583</name>
</gene>
<organism evidence="1">
    <name type="scientific">Zea mays</name>
    <name type="common">Maize</name>
    <dbReference type="NCBI Taxonomy" id="4577"/>
    <lineage>
        <taxon>Eukaryota</taxon>
        <taxon>Viridiplantae</taxon>
        <taxon>Streptophyta</taxon>
        <taxon>Embryophyta</taxon>
        <taxon>Tracheophyta</taxon>
        <taxon>Spermatophyta</taxon>
        <taxon>Magnoliopsida</taxon>
        <taxon>Liliopsida</taxon>
        <taxon>Poales</taxon>
        <taxon>Poaceae</taxon>
        <taxon>PACMAD clade</taxon>
        <taxon>Panicoideae</taxon>
        <taxon>Andropogonodae</taxon>
        <taxon>Andropogoneae</taxon>
        <taxon>Tripsacinae</taxon>
        <taxon>Zea</taxon>
    </lineage>
</organism>
<name>A0A1D6NX68_MAIZE</name>